<evidence type="ECO:0000313" key="2">
    <source>
        <dbReference type="EMBL" id="CAA9334027.1"/>
    </source>
</evidence>
<feature type="compositionally biased region" description="Basic and acidic residues" evidence="1">
    <location>
        <begin position="134"/>
        <end position="144"/>
    </location>
</feature>
<proteinExistence type="predicted"/>
<feature type="non-terminal residue" evidence="2">
    <location>
        <position position="1"/>
    </location>
</feature>
<protein>
    <submittedName>
        <fullName evidence="2">Uncharacterized protein</fullName>
    </submittedName>
</protein>
<dbReference type="AlphaFoldDB" id="A0A6J4LJJ3"/>
<sequence>ATDTARGRAAAGARGRGGAGDARGGGAAVFRHVQERRLRRERRDDGPGRPGRAQDHHGGAGRRHRRVGGRNAGPPARNLRRAEHRGASRAGAGAAVRADAALGAGAGGRARGAVGRAGERARPRAGGRHRPRGLPHEHAGDGQQHRPGAGGAREAGGRAVAGTAHRQLRVDDQRHAGRGNRAL</sequence>
<feature type="non-terminal residue" evidence="2">
    <location>
        <position position="183"/>
    </location>
</feature>
<accession>A0A6J4LJJ3</accession>
<gene>
    <name evidence="2" type="ORF">AVDCRST_MAG89-2275</name>
</gene>
<feature type="compositionally biased region" description="Basic and acidic residues" evidence="1">
    <location>
        <begin position="32"/>
        <end position="58"/>
    </location>
</feature>
<name>A0A6J4LJJ3_9BACT</name>
<reference evidence="2" key="1">
    <citation type="submission" date="2020-02" db="EMBL/GenBank/DDBJ databases">
        <authorList>
            <person name="Meier V. D."/>
        </authorList>
    </citation>
    <scope>NUCLEOTIDE SEQUENCE</scope>
    <source>
        <strain evidence="2">AVDCRST_MAG89</strain>
    </source>
</reference>
<organism evidence="2">
    <name type="scientific">uncultured Gemmatimonadota bacterium</name>
    <dbReference type="NCBI Taxonomy" id="203437"/>
    <lineage>
        <taxon>Bacteria</taxon>
        <taxon>Pseudomonadati</taxon>
        <taxon>Gemmatimonadota</taxon>
        <taxon>environmental samples</taxon>
    </lineage>
</organism>
<feature type="compositionally biased region" description="Gly residues" evidence="1">
    <location>
        <begin position="14"/>
        <end position="27"/>
    </location>
</feature>
<feature type="compositionally biased region" description="Basic residues" evidence="1">
    <location>
        <begin position="59"/>
        <end position="68"/>
    </location>
</feature>
<evidence type="ECO:0000256" key="1">
    <source>
        <dbReference type="SAM" id="MobiDB-lite"/>
    </source>
</evidence>
<feature type="compositionally biased region" description="Low complexity" evidence="1">
    <location>
        <begin position="88"/>
        <end position="103"/>
    </location>
</feature>
<feature type="region of interest" description="Disordered" evidence="1">
    <location>
        <begin position="1"/>
        <end position="183"/>
    </location>
</feature>
<dbReference type="EMBL" id="CADCTV010000484">
    <property type="protein sequence ID" value="CAA9334027.1"/>
    <property type="molecule type" value="Genomic_DNA"/>
</dbReference>
<feature type="compositionally biased region" description="Basic residues" evidence="1">
    <location>
        <begin position="123"/>
        <end position="133"/>
    </location>
</feature>